<dbReference type="CDD" id="cd01948">
    <property type="entry name" value="EAL"/>
    <property type="match status" value="1"/>
</dbReference>
<reference evidence="4" key="1">
    <citation type="submission" date="2019-06" db="EMBL/GenBank/DDBJ databases">
        <authorList>
            <person name="Murdoch R.W."/>
            <person name="Fathepure B."/>
        </authorList>
    </citation>
    <scope>NUCLEOTIDE SEQUENCE</scope>
</reference>
<dbReference type="SMART" id="SM00052">
    <property type="entry name" value="EAL"/>
    <property type="match status" value="1"/>
</dbReference>
<dbReference type="Pfam" id="PF07793">
    <property type="entry name" value="DUF1631"/>
    <property type="match status" value="2"/>
</dbReference>
<dbReference type="GO" id="GO:0035438">
    <property type="term" value="F:cyclic-di-GMP binding"/>
    <property type="evidence" value="ECO:0007669"/>
    <property type="project" value="InterPro"/>
</dbReference>
<dbReference type="InterPro" id="IPR001633">
    <property type="entry name" value="EAL_dom"/>
</dbReference>
<dbReference type="GO" id="GO:0071111">
    <property type="term" value="F:cyclic-guanylate-specific phosphodiesterase activity"/>
    <property type="evidence" value="ECO:0007669"/>
    <property type="project" value="InterPro"/>
</dbReference>
<dbReference type="PANTHER" id="PTHR33121">
    <property type="entry name" value="CYCLIC DI-GMP PHOSPHODIESTERASE PDEF"/>
    <property type="match status" value="1"/>
</dbReference>
<feature type="domain" description="GGDEF" evidence="3">
    <location>
        <begin position="844"/>
        <end position="979"/>
    </location>
</feature>
<dbReference type="NCBIfam" id="TIGR00254">
    <property type="entry name" value="GGDEF"/>
    <property type="match status" value="1"/>
</dbReference>
<feature type="region of interest" description="Disordered" evidence="1">
    <location>
        <begin position="340"/>
        <end position="391"/>
    </location>
</feature>
<dbReference type="EMBL" id="MN079087">
    <property type="protein sequence ID" value="QEA04699.1"/>
    <property type="molecule type" value="Genomic_DNA"/>
</dbReference>
<dbReference type="SUPFAM" id="SSF55073">
    <property type="entry name" value="Nucleotide cyclase"/>
    <property type="match status" value="1"/>
</dbReference>
<dbReference type="Gene3D" id="2.40.10.220">
    <property type="entry name" value="predicted glycosyltransferase like domains"/>
    <property type="match status" value="1"/>
</dbReference>
<dbReference type="CDD" id="cd01949">
    <property type="entry name" value="GGDEF"/>
    <property type="match status" value="1"/>
</dbReference>
<evidence type="ECO:0000256" key="1">
    <source>
        <dbReference type="SAM" id="MobiDB-lite"/>
    </source>
</evidence>
<dbReference type="SUPFAM" id="SSF141371">
    <property type="entry name" value="PilZ domain-like"/>
    <property type="match status" value="1"/>
</dbReference>
<dbReference type="Pfam" id="PF00990">
    <property type="entry name" value="GGDEF"/>
    <property type="match status" value="1"/>
</dbReference>
<feature type="compositionally biased region" description="Low complexity" evidence="1">
    <location>
        <begin position="422"/>
        <end position="439"/>
    </location>
</feature>
<evidence type="ECO:0008006" key="5">
    <source>
        <dbReference type="Google" id="ProtNLM"/>
    </source>
</evidence>
<dbReference type="PANTHER" id="PTHR33121:SF23">
    <property type="entry name" value="CYCLIC DI-GMP PHOSPHODIESTERASE PDEB"/>
    <property type="match status" value="1"/>
</dbReference>
<organism evidence="4">
    <name type="scientific">uncultured organism</name>
    <dbReference type="NCBI Taxonomy" id="155900"/>
    <lineage>
        <taxon>unclassified sequences</taxon>
        <taxon>environmental samples</taxon>
    </lineage>
</organism>
<dbReference type="PROSITE" id="PS50883">
    <property type="entry name" value="EAL"/>
    <property type="match status" value="1"/>
</dbReference>
<dbReference type="Pfam" id="PF00563">
    <property type="entry name" value="EAL"/>
    <property type="match status" value="1"/>
</dbReference>
<dbReference type="Gene3D" id="3.30.70.270">
    <property type="match status" value="1"/>
</dbReference>
<dbReference type="InterPro" id="IPR000160">
    <property type="entry name" value="GGDEF_dom"/>
</dbReference>
<sequence length="1234" mass="136072">MSRERRAYQRHPVQWPAEIVDQGQNRVAVTLQDVCVGGVFAAVDDSGAAASLTIDDHRHVCFYDPVAGETREIAARIARSTPAGVGLAFESPQPELVGTLQSVAGAGAPPRPESPAPRSGANARVRWVHEVCRRHAEWLCNETIPTFASDVVDELFNRSRTVATTQEQTSVFKTFQIVRRQRETLPTTFLRHVLDGVDHLSEGSGEIDEEPEHDPTPGELSLVDEQEFDDWLRRSELVGDAERRNRNALRALNRRLNYALDASLDDSTNPVSPEGLTRALSETLGLDRVPSIAVHTIYEVFGQKVFSALPRFYERINAEFREAGLLPDAEKERPEIRMLGGGRALSDDNARSAGKRGRSRITGHGVATGRATEVTEPHPTAAAGGGHDGERVTTAALTSVARELETLANDTGGAGPSDSAGDHGPAAAPADGDTGIAGPTPAATRPASVDQRQNLAAVDRWFRQIRADRATPDYVRDWADELAAAARQEQIDSGAFLAGGTSPVNRLIDAMERAGVAMNVLPERNALGLRQTVDALVRPALERGEATMVDDAARRVAEAAAEPLRERAQQIERIDSQLAGRDRLEQAREAVDAVLAERIDGHRVPQLLSQLMTDGWRNLLVLVRLRFGGEHDTWRRCVAVIDRLLAGLGHDDEAPGPIRDAERVVEYARFQLRQFSRLTPGLADTLDAIESAVLAVCRGESPEPAIDYTDAPPRPHGPPERPGLWQARARLLGIGDWLVPAREGEPLQLRWMDTHRRRFVFLARDGHTTRELGLDEVANTLRDGCRVVDDLDEAPFTERQWRETLVQAHDTLIRRATRDPLTEAYNRKTFARALEQLAHYGAGRRYAVVQIALRDLNAINERAGRVTGDRLLRRAAHLIRRAAGAHGIVARVSGDEFAAVIDVADTEAAELLTERLRRSVSALPGRIRGELADTPWRVAAVVTVFDTDNSIPDRLLERLGEACARARDNEASALVPAPSHESPVDQDYLCRLIDDAIQADSLSLRAQRIQPRDGERQREQRYELFPALYDRGGEQRLLPGEFLGVARQRGRMPQLDSTMIRHGMALARRLAARDGRDTVVHVNIAAASVDDDTVLDTLSRLSAGRERDGNARVCLEISEATAAGQLERVVRFLDRAHGLGVELCIDAFGTTLAGYDFMRLLPVDLLKLDPQVIERIDLDRADQAMTQTVTEMAHLLGRRIIAAGVERIDLFDRLREIDADYLQGYAIERPQPLR</sequence>
<dbReference type="InterPro" id="IPR050706">
    <property type="entry name" value="Cyclic-di-GMP_PDE-like"/>
</dbReference>
<dbReference type="SUPFAM" id="SSF141868">
    <property type="entry name" value="EAL domain-like"/>
    <property type="match status" value="1"/>
</dbReference>
<dbReference type="AlphaFoldDB" id="A0A5B8R6Q0"/>
<feature type="region of interest" description="Disordered" evidence="1">
    <location>
        <begin position="408"/>
        <end position="451"/>
    </location>
</feature>
<dbReference type="PROSITE" id="PS50887">
    <property type="entry name" value="GGDEF"/>
    <property type="match status" value="1"/>
</dbReference>
<dbReference type="InterPro" id="IPR009875">
    <property type="entry name" value="PilZ_domain"/>
</dbReference>
<evidence type="ECO:0000259" key="3">
    <source>
        <dbReference type="PROSITE" id="PS50887"/>
    </source>
</evidence>
<dbReference type="InterPro" id="IPR029787">
    <property type="entry name" value="Nucleotide_cyclase"/>
</dbReference>
<dbReference type="InterPro" id="IPR035919">
    <property type="entry name" value="EAL_sf"/>
</dbReference>
<dbReference type="InterPro" id="IPR043128">
    <property type="entry name" value="Rev_trsase/Diguanyl_cyclase"/>
</dbReference>
<feature type="region of interest" description="Disordered" evidence="1">
    <location>
        <begin position="200"/>
        <end position="220"/>
    </location>
</feature>
<proteinExistence type="predicted"/>
<name>A0A5B8R6Q0_9ZZZZ</name>
<dbReference type="SMART" id="SM00267">
    <property type="entry name" value="GGDEF"/>
    <property type="match status" value="1"/>
</dbReference>
<accession>A0A5B8R6Q0</accession>
<dbReference type="InterPro" id="IPR012434">
    <property type="entry name" value="DUF1631"/>
</dbReference>
<protein>
    <recommendedName>
        <fullName evidence="5">EAL domain-containing protein</fullName>
    </recommendedName>
</protein>
<dbReference type="Pfam" id="PF07238">
    <property type="entry name" value="PilZ"/>
    <property type="match status" value="1"/>
</dbReference>
<dbReference type="Gene3D" id="3.20.20.450">
    <property type="entry name" value="EAL domain"/>
    <property type="match status" value="1"/>
</dbReference>
<feature type="domain" description="EAL" evidence="2">
    <location>
        <begin position="986"/>
        <end position="1234"/>
    </location>
</feature>
<evidence type="ECO:0000259" key="2">
    <source>
        <dbReference type="PROSITE" id="PS50883"/>
    </source>
</evidence>
<gene>
    <name evidence="4" type="ORF">KBTEX_01007</name>
</gene>
<evidence type="ECO:0000313" key="4">
    <source>
        <dbReference type="EMBL" id="QEA04699.1"/>
    </source>
</evidence>